<evidence type="ECO:0000256" key="4">
    <source>
        <dbReference type="ARBA" id="ARBA00022741"/>
    </source>
</evidence>
<organism evidence="16 17">
    <name type="scientific">Clostridium gallinarum</name>
    <dbReference type="NCBI Taxonomy" id="2762246"/>
    <lineage>
        <taxon>Bacteria</taxon>
        <taxon>Bacillati</taxon>
        <taxon>Bacillota</taxon>
        <taxon>Clostridia</taxon>
        <taxon>Eubacteriales</taxon>
        <taxon>Clostridiaceae</taxon>
        <taxon>Clostridium</taxon>
    </lineage>
</organism>
<evidence type="ECO:0000256" key="11">
    <source>
        <dbReference type="ARBA" id="ARBA00023014"/>
    </source>
</evidence>
<comment type="subunit">
    <text evidence="14">Heterodimer of AddA and AddB.</text>
</comment>
<evidence type="ECO:0000256" key="12">
    <source>
        <dbReference type="ARBA" id="ARBA00023125"/>
    </source>
</evidence>
<dbReference type="GO" id="GO:0004386">
    <property type="term" value="F:helicase activity"/>
    <property type="evidence" value="ECO:0007669"/>
    <property type="project" value="UniProtKB-KW"/>
</dbReference>
<dbReference type="PROSITE" id="PS51217">
    <property type="entry name" value="UVRD_HELICASE_CTER"/>
    <property type="match status" value="1"/>
</dbReference>
<evidence type="ECO:0000313" key="16">
    <source>
        <dbReference type="EMBL" id="MBD7916353.1"/>
    </source>
</evidence>
<feature type="binding site" evidence="14">
    <location>
        <position position="1099"/>
    </location>
    <ligand>
        <name>[4Fe-4S] cluster</name>
        <dbReference type="ChEBI" id="CHEBI:49883"/>
    </ligand>
</feature>
<dbReference type="Pfam" id="PF21445">
    <property type="entry name" value="ADDB_N"/>
    <property type="match status" value="1"/>
</dbReference>
<reference evidence="16 17" key="1">
    <citation type="submission" date="2020-08" db="EMBL/GenBank/DDBJ databases">
        <title>A Genomic Blueprint of the Chicken Gut Microbiome.</title>
        <authorList>
            <person name="Gilroy R."/>
            <person name="Ravi A."/>
            <person name="Getino M."/>
            <person name="Pursley I."/>
            <person name="Horton D.L."/>
            <person name="Alikhan N.-F."/>
            <person name="Baker D."/>
            <person name="Gharbi K."/>
            <person name="Hall N."/>
            <person name="Watson M."/>
            <person name="Adriaenssens E.M."/>
            <person name="Foster-Nyarko E."/>
            <person name="Jarju S."/>
            <person name="Secka A."/>
            <person name="Antonio M."/>
            <person name="Oren A."/>
            <person name="Chaudhuri R."/>
            <person name="La Ragione R.M."/>
            <person name="Hildebrand F."/>
            <person name="Pallen M.J."/>
        </authorList>
    </citation>
    <scope>NUCLEOTIDE SEQUENCE [LARGE SCALE GENOMIC DNA]</scope>
    <source>
        <strain evidence="16 17">Sa3CUN1</strain>
    </source>
</reference>
<dbReference type="Gene3D" id="3.40.50.300">
    <property type="entry name" value="P-loop containing nucleotide triphosphate hydrolases"/>
    <property type="match status" value="3"/>
</dbReference>
<dbReference type="InterPro" id="IPR011604">
    <property type="entry name" value="PDDEXK-like_dom_sf"/>
</dbReference>
<evidence type="ECO:0000256" key="9">
    <source>
        <dbReference type="ARBA" id="ARBA00022840"/>
    </source>
</evidence>
<dbReference type="EC" id="3.1.-.-" evidence="14"/>
<keyword evidence="3 14" id="KW-0479">Metal-binding</keyword>
<sequence>MGIRFIFGRAGTGKSRFCLEQIKKKIENNNDTNKLILIVPEQYTFDTERKFLDIVTEKGFLRGEVLSFKRMAHRVFEECGGRNDVKISDSGRNMLIYKLLKDKGDELQYFNRMSKEHGFSSVVSKIITEFKKYNISTEILGTREEEIHDEELKKKMNDLKIIYHDFNEILHKRFIDSDDELTLLAEKLIECKIYDGSEIWIDEFTTFTPQQLEVIKILAKRAKTVNITLCSDSLGGGSDVDYTDIFDAIRNTENSILNIMKEGNISYLEPIDLNKGYSYRFLESEDLQHLEKHFFTYPFKPYKGKANNVRLYKANNSYEEIETVAKDILVMVRDKGYRYKDIAVICRNIDEYEKIATVIFNDYNIPFFLDKKRQILDNPLVVLIISSLEILSSNWSYESVFKYLKSGLVNIEEKYIDILENYVLANGIKGYKWTKDLYDRDDVKEDENIVLEIMEEIRAPLMKLHKNIKQNTSVKEIAINLYEFLVELNVFKTLENWLEEFNELGYQDKIKEYIQVPEMVMDILDQLVDVLGDEVIDIKEFTKILISGFEEKEIGVIPMALDQVNIGDISRVKGRDVKAVYLIGVNDGVLPAVNKDEGIISDRERDLLKNIGIRLASDTKSRAFEEQFIVYTALTIASEYLMITFPMADFEGKSLRPSIIIPRIKKVLPNVIEESEIYNLRDQKDKFSKITAPIPTFNELISALRMEFEKEEVDEYWAETFKWFENNEVFRSKANRMFKGLTYTNLVEKVPRDKIRRLYQLENKKLVFNISRIEKYAQCPFSYYVQYGLKAKDRKVYEFSAPDLGSFMHNVLDDFTNTVRNEKIAWSELNKEKCKAIVNELVDKRLEGDTNSILNSTKKYKYFADRFKRTITKSVMVISEQMRKGRFEVFRNEFEFGGFKDGEPIKIDLPSKETVYLVGRVDRIDTLDLDGNTYIKVVDYKSGNKKFNLTEVYYGLQIQLLVYLDALIKNSKYLLEKQAMPGAILYFKIDDPIIKSKKQLTEEEIKENILKELKMSGLLLKDINVVKAMDSDIESAYSLIIPAAIKKDGNFTATSSVVTEEQFDILRKYVNDKMAELCEEMLSGEIKIAPCKNNNTPYCDYCDYSSICQFDTSIENNKYKIVLKKSNDEAWKLIKDEVEKGGNV</sequence>
<evidence type="ECO:0000313" key="17">
    <source>
        <dbReference type="Proteomes" id="UP000640335"/>
    </source>
</evidence>
<comment type="cofactor">
    <cofactor evidence="14">
        <name>[4Fe-4S] cluster</name>
        <dbReference type="ChEBI" id="CHEBI:49883"/>
    </cofactor>
    <text evidence="14">Binds 1 [4Fe-4S] cluster.</text>
</comment>
<feature type="binding site" evidence="14">
    <location>
        <position position="1102"/>
    </location>
    <ligand>
        <name>[4Fe-4S] cluster</name>
        <dbReference type="ChEBI" id="CHEBI:49883"/>
    </ligand>
</feature>
<feature type="domain" description="UvrD-like helicase C-terminal" evidence="15">
    <location>
        <begin position="278"/>
        <end position="574"/>
    </location>
</feature>
<evidence type="ECO:0000259" key="15">
    <source>
        <dbReference type="PROSITE" id="PS51217"/>
    </source>
</evidence>
<evidence type="ECO:0000256" key="2">
    <source>
        <dbReference type="ARBA" id="ARBA00022722"/>
    </source>
</evidence>
<feature type="binding site" evidence="14">
    <location>
        <position position="779"/>
    </location>
    <ligand>
        <name>[4Fe-4S] cluster</name>
        <dbReference type="ChEBI" id="CHEBI:49883"/>
    </ligand>
</feature>
<evidence type="ECO:0000256" key="7">
    <source>
        <dbReference type="ARBA" id="ARBA00022806"/>
    </source>
</evidence>
<keyword evidence="13 14" id="KW-0234">DNA repair</keyword>
<dbReference type="InterPro" id="IPR027417">
    <property type="entry name" value="P-loop_NTPase"/>
</dbReference>
<evidence type="ECO:0000256" key="8">
    <source>
        <dbReference type="ARBA" id="ARBA00022839"/>
    </source>
</evidence>
<dbReference type="InterPro" id="IPR014017">
    <property type="entry name" value="DNA_helicase_UvrD-like_C"/>
</dbReference>
<dbReference type="SUPFAM" id="SSF52540">
    <property type="entry name" value="P-loop containing nucleoside triphosphate hydrolases"/>
    <property type="match status" value="2"/>
</dbReference>
<dbReference type="RefSeq" id="WP_191751097.1">
    <property type="nucleotide sequence ID" value="NZ_JACSQZ010000075.1"/>
</dbReference>
<dbReference type="PANTHER" id="PTHR30591">
    <property type="entry name" value="RECBCD ENZYME SUBUNIT RECC"/>
    <property type="match status" value="1"/>
</dbReference>
<comment type="miscellaneous">
    <text evidence="14">Despite having conserved helicase domains, this subunit does not have helicase activity.</text>
</comment>
<gene>
    <name evidence="14 16" type="primary">addB</name>
    <name evidence="16" type="ORF">H9660_14490</name>
</gene>
<dbReference type="InterPro" id="IPR038726">
    <property type="entry name" value="PDDEXK_AddAB-type"/>
</dbReference>
<evidence type="ECO:0000256" key="5">
    <source>
        <dbReference type="ARBA" id="ARBA00022763"/>
    </source>
</evidence>
<comment type="caution">
    <text evidence="16">The sequence shown here is derived from an EMBL/GenBank/DDBJ whole genome shotgun (WGS) entry which is preliminary data.</text>
</comment>
<keyword evidence="7 14" id="KW-0347">Helicase</keyword>
<dbReference type="Proteomes" id="UP000640335">
    <property type="component" value="Unassembled WGS sequence"/>
</dbReference>
<accession>A0ABR8Q7E7</accession>
<keyword evidence="17" id="KW-1185">Reference proteome</keyword>
<evidence type="ECO:0000256" key="13">
    <source>
        <dbReference type="ARBA" id="ARBA00023204"/>
    </source>
</evidence>
<feature type="binding site" evidence="14">
    <location>
        <position position="1108"/>
    </location>
    <ligand>
        <name>[4Fe-4S] cluster</name>
        <dbReference type="ChEBI" id="CHEBI:49883"/>
    </ligand>
</feature>
<keyword evidence="8 14" id="KW-0269">Exonuclease</keyword>
<keyword evidence="5 14" id="KW-0227">DNA damage</keyword>
<dbReference type="Gene3D" id="3.90.320.10">
    <property type="match status" value="1"/>
</dbReference>
<dbReference type="Gene3D" id="6.10.140.1030">
    <property type="match status" value="1"/>
</dbReference>
<dbReference type="HAMAP" id="MF_01452">
    <property type="entry name" value="AddB_type1"/>
    <property type="match status" value="1"/>
</dbReference>
<evidence type="ECO:0000256" key="1">
    <source>
        <dbReference type="ARBA" id="ARBA00022485"/>
    </source>
</evidence>
<keyword evidence="11 14" id="KW-0411">Iron-sulfur</keyword>
<keyword evidence="6 14" id="KW-0378">Hydrolase</keyword>
<dbReference type="InterPro" id="IPR049035">
    <property type="entry name" value="ADDB_N"/>
</dbReference>
<keyword evidence="2 14" id="KW-0540">Nuclease</keyword>
<dbReference type="Pfam" id="PF12705">
    <property type="entry name" value="PDDEXK_1"/>
    <property type="match status" value="1"/>
</dbReference>
<dbReference type="InterPro" id="IPR014140">
    <property type="entry name" value="DNA_helicase_suAddB"/>
</dbReference>
<proteinExistence type="inferred from homology"/>
<keyword evidence="4 14" id="KW-0547">Nucleotide-binding</keyword>
<name>A0ABR8Q7E7_9CLOT</name>
<dbReference type="PANTHER" id="PTHR30591:SF1">
    <property type="entry name" value="RECBCD ENZYME SUBUNIT RECC"/>
    <property type="match status" value="1"/>
</dbReference>
<evidence type="ECO:0000256" key="3">
    <source>
        <dbReference type="ARBA" id="ARBA00022723"/>
    </source>
</evidence>
<comment type="cofactor">
    <cofactor evidence="14">
        <name>Mg(2+)</name>
        <dbReference type="ChEBI" id="CHEBI:18420"/>
    </cofactor>
</comment>
<protein>
    <recommendedName>
        <fullName evidence="14">ATP-dependent helicase/deoxyribonuclease subunit B</fullName>
        <ecNumber evidence="14">3.1.-.-</ecNumber>
    </recommendedName>
    <alternativeName>
        <fullName evidence="14">ATP-dependent helicase/nuclease subunit AddB</fullName>
    </alternativeName>
</protein>
<dbReference type="NCBIfam" id="TIGR02773">
    <property type="entry name" value="addB_Gpos"/>
    <property type="match status" value="1"/>
</dbReference>
<keyword evidence="12 14" id="KW-0238">DNA-binding</keyword>
<keyword evidence="1 14" id="KW-0004">4Fe-4S</keyword>
<evidence type="ECO:0000256" key="6">
    <source>
        <dbReference type="ARBA" id="ARBA00022801"/>
    </source>
</evidence>
<comment type="function">
    <text evidence="14">The heterodimer acts as both an ATP-dependent DNA helicase and an ATP-dependent, dual-direction single-stranded exonuclease. Recognizes the chi site generating a DNA molecule suitable for the initiation of homologous recombination. The AddB subunit has 5' -&gt; 3' nuclease activity but not helicase activity.</text>
</comment>
<dbReference type="EMBL" id="JACSQZ010000075">
    <property type="protein sequence ID" value="MBD7916353.1"/>
    <property type="molecule type" value="Genomic_DNA"/>
</dbReference>
<evidence type="ECO:0000256" key="10">
    <source>
        <dbReference type="ARBA" id="ARBA00023004"/>
    </source>
</evidence>
<keyword evidence="10 14" id="KW-0408">Iron</keyword>
<comment type="similarity">
    <text evidence="14">Belongs to the helicase family. AddB/RexB type 1 subfamily.</text>
</comment>
<keyword evidence="9 14" id="KW-0067">ATP-binding</keyword>
<evidence type="ECO:0000256" key="14">
    <source>
        <dbReference type="HAMAP-Rule" id="MF_01452"/>
    </source>
</evidence>